<dbReference type="SUPFAM" id="SSF57850">
    <property type="entry name" value="RING/U-box"/>
    <property type="match status" value="1"/>
</dbReference>
<organism evidence="11 12">
    <name type="scientific">Rhinocladiella mackenziei CBS 650.93</name>
    <dbReference type="NCBI Taxonomy" id="1442369"/>
    <lineage>
        <taxon>Eukaryota</taxon>
        <taxon>Fungi</taxon>
        <taxon>Dikarya</taxon>
        <taxon>Ascomycota</taxon>
        <taxon>Pezizomycotina</taxon>
        <taxon>Eurotiomycetes</taxon>
        <taxon>Chaetothyriomycetidae</taxon>
        <taxon>Chaetothyriales</taxon>
        <taxon>Herpotrichiellaceae</taxon>
        <taxon>Rhinocladiella</taxon>
    </lineage>
</organism>
<sequence length="893" mass="101353">MASPEESFIKPDFVLIDLTDDSDDQPTAEPEKIPGTEAPIKQEPTDDSADLSSGGRFSYVDEDDATLRHEEHVGVTTTEKILESDDDDDIVPGGFAEPAGDDDNNDADRVDWNAALDKDPTSANQQAIAAFARLKAEYERKKARSFATQADHIQFAADERAEIKRQRDHERSQLISEEPREPSRPPWEYAEEDLLFIPEAPEPSASRFKERAIPKPKNRINAQEMRSIRENYDRQMTNGRQRRRSLVSSPGPSKPPKKRGRKGPRLTNLESLTKTNIVQAAQANISRPDMPTFTTKRKAKALQDLIAGIPSADRGSHRSDKAAILEATKKFKGFGAVRSDGQGGWKLKGTKSSLYHHQLLGAVFLRDRENNEWRPRGGLVCDEMGFGKTVQMIANILDGKPDVDSPHVKPDKLGRILRYHSGSRLQSNDILSDLTAYDIIITTYREVHRSYPLTDPPKHLGSEAKKFDGENVGPLHRIKFHRIVLDEAHHIKNHTSKTFMAVRALTGNFKWCITGTPVLNYIEELFSYFHFLKVPHTGDYPTFIHNYCHNRTNKAPANMERIRNILRAITLRRTHVDTLFNAPIVKLPGISHETHNVEFNPIERAIYTMVKTRYIGQINSYSKRGELNANYRNILSMLLRLRMLCSHILLCQDVLKQVFVASDIETLWRLMAKEVERSRAENSTEMIDSLRRMIRSEDQVIHTYQAKNTEGTAQTPVDTTHEAESREDPGSGGSFGLYFKFRKFLRELSESKIWLELHLRSTCAKCRLPPDDPMCTSCFHVYCKECINAMEFDRQEKAEEKITRLECGAHFEETSPCSGLKELGYNGEEVVRKVGKAKNKKQHKQDARTRPNSAASVEESDGEEDQDKDWIVMGDIVLPSSKLLATKAAILNW</sequence>
<dbReference type="CDD" id="cd16449">
    <property type="entry name" value="RING-HC"/>
    <property type="match status" value="1"/>
</dbReference>
<dbReference type="SMART" id="SM00487">
    <property type="entry name" value="DEXDc"/>
    <property type="match status" value="1"/>
</dbReference>
<evidence type="ECO:0000259" key="10">
    <source>
        <dbReference type="PROSITE" id="PS51192"/>
    </source>
</evidence>
<dbReference type="GO" id="GO:0016787">
    <property type="term" value="F:hydrolase activity"/>
    <property type="evidence" value="ECO:0007669"/>
    <property type="project" value="UniProtKB-KW"/>
</dbReference>
<dbReference type="VEuPathDB" id="FungiDB:Z518_10824"/>
<dbReference type="AlphaFoldDB" id="A0A0D2FCT1"/>
<keyword evidence="4" id="KW-0863">Zinc-finger</keyword>
<feature type="domain" description="Helicase ATP-binding" evidence="10">
    <location>
        <begin position="369"/>
        <end position="535"/>
    </location>
</feature>
<dbReference type="GO" id="GO:0008094">
    <property type="term" value="F:ATP-dependent activity, acting on DNA"/>
    <property type="evidence" value="ECO:0007669"/>
    <property type="project" value="TreeGrafter"/>
</dbReference>
<dbReference type="InterPro" id="IPR038718">
    <property type="entry name" value="SNF2-like_sf"/>
</dbReference>
<feature type="region of interest" description="Disordered" evidence="9">
    <location>
        <begin position="834"/>
        <end position="866"/>
    </location>
</feature>
<keyword evidence="12" id="KW-1185">Reference proteome</keyword>
<dbReference type="GO" id="GO:0005524">
    <property type="term" value="F:ATP binding"/>
    <property type="evidence" value="ECO:0007669"/>
    <property type="project" value="UniProtKB-KW"/>
</dbReference>
<dbReference type="PROSITE" id="PS51192">
    <property type="entry name" value="HELICASE_ATP_BIND_1"/>
    <property type="match status" value="1"/>
</dbReference>
<dbReference type="InterPro" id="IPR050628">
    <property type="entry name" value="SNF2_RAD54_helicase_TF"/>
</dbReference>
<keyword evidence="7" id="KW-0862">Zinc</keyword>
<dbReference type="Gene3D" id="3.30.40.10">
    <property type="entry name" value="Zinc/RING finger domain, C3HC4 (zinc finger)"/>
    <property type="match status" value="1"/>
</dbReference>
<dbReference type="GO" id="GO:0008270">
    <property type="term" value="F:zinc ion binding"/>
    <property type="evidence" value="ECO:0007669"/>
    <property type="project" value="UniProtKB-KW"/>
</dbReference>
<feature type="compositionally biased region" description="Basic and acidic residues" evidence="9">
    <location>
        <begin position="719"/>
        <end position="729"/>
    </location>
</feature>
<name>A0A0D2FCT1_9EURO</name>
<keyword evidence="8" id="KW-0067">ATP-binding</keyword>
<evidence type="ECO:0000256" key="8">
    <source>
        <dbReference type="ARBA" id="ARBA00022840"/>
    </source>
</evidence>
<dbReference type="GO" id="GO:0005634">
    <property type="term" value="C:nucleus"/>
    <property type="evidence" value="ECO:0007669"/>
    <property type="project" value="TreeGrafter"/>
</dbReference>
<evidence type="ECO:0000313" key="12">
    <source>
        <dbReference type="Proteomes" id="UP000053617"/>
    </source>
</evidence>
<dbReference type="EMBL" id="KN847484">
    <property type="protein sequence ID" value="KIW99896.1"/>
    <property type="molecule type" value="Genomic_DNA"/>
</dbReference>
<accession>A0A0D2FCT1</accession>
<dbReference type="PANTHER" id="PTHR45626:SF17">
    <property type="entry name" value="HELICASE-LIKE TRANSCRIPTION FACTOR"/>
    <property type="match status" value="1"/>
</dbReference>
<evidence type="ECO:0000256" key="5">
    <source>
        <dbReference type="ARBA" id="ARBA00022801"/>
    </source>
</evidence>
<feature type="region of interest" description="Disordered" evidence="9">
    <location>
        <begin position="157"/>
        <end position="267"/>
    </location>
</feature>
<evidence type="ECO:0000313" key="11">
    <source>
        <dbReference type="EMBL" id="KIW99896.1"/>
    </source>
</evidence>
<dbReference type="OrthoDB" id="1699231at2759"/>
<dbReference type="InterPro" id="IPR000330">
    <property type="entry name" value="SNF2_N"/>
</dbReference>
<feature type="compositionally biased region" description="Basic residues" evidence="9">
    <location>
        <begin position="255"/>
        <end position="264"/>
    </location>
</feature>
<dbReference type="InterPro" id="IPR027417">
    <property type="entry name" value="P-loop_NTPase"/>
</dbReference>
<feature type="compositionally biased region" description="Basic residues" evidence="9">
    <location>
        <begin position="834"/>
        <end position="843"/>
    </location>
</feature>
<feature type="compositionally biased region" description="Basic and acidic residues" evidence="9">
    <location>
        <begin position="106"/>
        <end position="120"/>
    </location>
</feature>
<dbReference type="PROSITE" id="PS00518">
    <property type="entry name" value="ZF_RING_1"/>
    <property type="match status" value="1"/>
</dbReference>
<evidence type="ECO:0000256" key="2">
    <source>
        <dbReference type="ARBA" id="ARBA00022723"/>
    </source>
</evidence>
<feature type="region of interest" description="Disordered" evidence="9">
    <location>
        <begin position="18"/>
        <end position="122"/>
    </location>
</feature>
<feature type="compositionally biased region" description="Polar residues" evidence="9">
    <location>
        <begin position="705"/>
        <end position="718"/>
    </location>
</feature>
<dbReference type="GeneID" id="25298895"/>
<feature type="region of interest" description="Disordered" evidence="9">
    <location>
        <begin position="705"/>
        <end position="729"/>
    </location>
</feature>
<comment type="similarity">
    <text evidence="1">Belongs to the SNF2/RAD54 helicase family.</text>
</comment>
<dbReference type="GO" id="GO:0006281">
    <property type="term" value="P:DNA repair"/>
    <property type="evidence" value="ECO:0007669"/>
    <property type="project" value="TreeGrafter"/>
</dbReference>
<keyword evidence="3" id="KW-0547">Nucleotide-binding</keyword>
<keyword evidence="6" id="KW-0347">Helicase</keyword>
<evidence type="ECO:0000256" key="4">
    <source>
        <dbReference type="ARBA" id="ARBA00022771"/>
    </source>
</evidence>
<dbReference type="Pfam" id="PF00176">
    <property type="entry name" value="SNF2-rel_dom"/>
    <property type="match status" value="2"/>
</dbReference>
<keyword evidence="5" id="KW-0378">Hydrolase</keyword>
<dbReference type="RefSeq" id="XP_013267109.1">
    <property type="nucleotide sequence ID" value="XM_013411655.1"/>
</dbReference>
<gene>
    <name evidence="11" type="ORF">Z518_10824</name>
</gene>
<feature type="compositionally biased region" description="Basic and acidic residues" evidence="9">
    <location>
        <begin position="157"/>
        <end position="183"/>
    </location>
</feature>
<dbReference type="InterPro" id="IPR014001">
    <property type="entry name" value="Helicase_ATP-bd"/>
</dbReference>
<dbReference type="InterPro" id="IPR017907">
    <property type="entry name" value="Znf_RING_CS"/>
</dbReference>
<dbReference type="Gene3D" id="3.40.50.10810">
    <property type="entry name" value="Tandem AAA-ATPase domain"/>
    <property type="match status" value="2"/>
</dbReference>
<dbReference type="CDD" id="cd18008">
    <property type="entry name" value="DEXDc_SHPRH-like"/>
    <property type="match status" value="1"/>
</dbReference>
<dbReference type="InterPro" id="IPR013083">
    <property type="entry name" value="Znf_RING/FYVE/PHD"/>
</dbReference>
<evidence type="ECO:0000256" key="9">
    <source>
        <dbReference type="SAM" id="MobiDB-lite"/>
    </source>
</evidence>
<proteinExistence type="inferred from homology"/>
<dbReference type="HOGENOM" id="CLU_000315_3_2_1"/>
<dbReference type="SUPFAM" id="SSF52540">
    <property type="entry name" value="P-loop containing nucleoside triphosphate hydrolases"/>
    <property type="match status" value="1"/>
</dbReference>
<protein>
    <submittedName>
        <fullName evidence="11">Rhinocladiella mackenziei CBS 650.93 unplaced genomic scaffold supercont1.10, whole genome shotgun sequence</fullName>
    </submittedName>
</protein>
<evidence type="ECO:0000256" key="3">
    <source>
        <dbReference type="ARBA" id="ARBA00022741"/>
    </source>
</evidence>
<evidence type="ECO:0000256" key="6">
    <source>
        <dbReference type="ARBA" id="ARBA00022806"/>
    </source>
</evidence>
<dbReference type="GO" id="GO:0004386">
    <property type="term" value="F:helicase activity"/>
    <property type="evidence" value="ECO:0007669"/>
    <property type="project" value="UniProtKB-KW"/>
</dbReference>
<dbReference type="PANTHER" id="PTHR45626">
    <property type="entry name" value="TRANSCRIPTION TERMINATION FACTOR 2-RELATED"/>
    <property type="match status" value="1"/>
</dbReference>
<evidence type="ECO:0000256" key="7">
    <source>
        <dbReference type="ARBA" id="ARBA00022833"/>
    </source>
</evidence>
<dbReference type="STRING" id="1442369.A0A0D2FCT1"/>
<reference evidence="11 12" key="1">
    <citation type="submission" date="2015-01" db="EMBL/GenBank/DDBJ databases">
        <title>The Genome Sequence of Rhinocladiella mackenzie CBS 650.93.</title>
        <authorList>
            <consortium name="The Broad Institute Genomics Platform"/>
            <person name="Cuomo C."/>
            <person name="de Hoog S."/>
            <person name="Gorbushina A."/>
            <person name="Stielow B."/>
            <person name="Teixiera M."/>
            <person name="Abouelleil A."/>
            <person name="Chapman S.B."/>
            <person name="Priest M."/>
            <person name="Young S.K."/>
            <person name="Wortman J."/>
            <person name="Nusbaum C."/>
            <person name="Birren B."/>
        </authorList>
    </citation>
    <scope>NUCLEOTIDE SEQUENCE [LARGE SCALE GENOMIC DNA]</scope>
    <source>
        <strain evidence="11 12">CBS 650.93</strain>
    </source>
</reference>
<evidence type="ECO:0000256" key="1">
    <source>
        <dbReference type="ARBA" id="ARBA00007025"/>
    </source>
</evidence>
<dbReference type="Proteomes" id="UP000053617">
    <property type="component" value="Unassembled WGS sequence"/>
</dbReference>
<keyword evidence="2" id="KW-0479">Metal-binding</keyword>